<dbReference type="Gene3D" id="3.80.10.10">
    <property type="entry name" value="Ribonuclease Inhibitor"/>
    <property type="match status" value="1"/>
</dbReference>
<dbReference type="InterPro" id="IPR032675">
    <property type="entry name" value="LRR_dom_sf"/>
</dbReference>
<proteinExistence type="predicted"/>
<dbReference type="Proteomes" id="UP000678393">
    <property type="component" value="Unassembled WGS sequence"/>
</dbReference>
<dbReference type="InterPro" id="IPR036047">
    <property type="entry name" value="F-box-like_dom_sf"/>
</dbReference>
<name>A0A8S3ZPN7_9EUPU</name>
<dbReference type="SUPFAM" id="SSF81383">
    <property type="entry name" value="F-box domain"/>
    <property type="match status" value="1"/>
</dbReference>
<accession>A0A8S3ZPN7</accession>
<keyword evidence="2" id="KW-1185">Reference proteome</keyword>
<organism evidence="1 2">
    <name type="scientific">Candidula unifasciata</name>
    <dbReference type="NCBI Taxonomy" id="100452"/>
    <lineage>
        <taxon>Eukaryota</taxon>
        <taxon>Metazoa</taxon>
        <taxon>Spiralia</taxon>
        <taxon>Lophotrochozoa</taxon>
        <taxon>Mollusca</taxon>
        <taxon>Gastropoda</taxon>
        <taxon>Heterobranchia</taxon>
        <taxon>Euthyneura</taxon>
        <taxon>Panpulmonata</taxon>
        <taxon>Eupulmonata</taxon>
        <taxon>Stylommatophora</taxon>
        <taxon>Helicina</taxon>
        <taxon>Helicoidea</taxon>
        <taxon>Geomitridae</taxon>
        <taxon>Candidula</taxon>
    </lineage>
</organism>
<gene>
    <name evidence="1" type="ORF">CUNI_LOCUS16907</name>
</gene>
<dbReference type="EMBL" id="CAJHNH020004602">
    <property type="protein sequence ID" value="CAG5131349.1"/>
    <property type="molecule type" value="Genomic_DNA"/>
</dbReference>
<evidence type="ECO:0008006" key="3">
    <source>
        <dbReference type="Google" id="ProtNLM"/>
    </source>
</evidence>
<protein>
    <recommendedName>
        <fullName evidence="3">F-box domain-containing protein</fullName>
    </recommendedName>
</protein>
<evidence type="ECO:0000313" key="2">
    <source>
        <dbReference type="Proteomes" id="UP000678393"/>
    </source>
</evidence>
<dbReference type="SUPFAM" id="SSF52047">
    <property type="entry name" value="RNI-like"/>
    <property type="match status" value="1"/>
</dbReference>
<dbReference type="AlphaFoldDB" id="A0A8S3ZPN7"/>
<comment type="caution">
    <text evidence="1">The sequence shown here is derived from an EMBL/GenBank/DDBJ whole genome shotgun (WGS) entry which is preliminary data.</text>
</comment>
<evidence type="ECO:0000313" key="1">
    <source>
        <dbReference type="EMBL" id="CAG5131349.1"/>
    </source>
</evidence>
<dbReference type="OrthoDB" id="6421103at2759"/>
<reference evidence="1" key="1">
    <citation type="submission" date="2021-04" db="EMBL/GenBank/DDBJ databases">
        <authorList>
            <consortium name="Molecular Ecology Group"/>
        </authorList>
    </citation>
    <scope>NUCLEOTIDE SEQUENCE</scope>
</reference>
<sequence>MGRWNFLPDEILLMIFKYLEVNTYNVAKCVDTLLSGLSCLQYGRSTIQSFEMCQLFFEETWSFFRSSKCLLVDCIAEFLETQTNVKMLSIHHAFLTPPFAYRIMKSFERSKSVKTLEVLDLLNYYSIEVTTGVIGKQLRSVCGKCWKLQEIRLNYSYLSSANVVDLCEYLEDSLKNLFIFMTSFDYTRGWSIISSDSWKLARQACPRLQVYFNFEGWPIDAVSFLVPCMPLVELTSRGTQCRYSTLTFGDKTTLLLNHLAEGFADTVRSATFIADAQTCTPPSRDSVIKFLIKCQQVKSLVFSKQLMTPELINQVRTENPHNIIKDFTTVKIV</sequence>